<proteinExistence type="predicted"/>
<protein>
    <submittedName>
        <fullName evidence="1">Uncharacterized protein</fullName>
    </submittedName>
</protein>
<evidence type="ECO:0000313" key="1">
    <source>
        <dbReference type="EnsemblPlants" id="Kaladp0192s0043.1.v1.1.CDS.1"/>
    </source>
</evidence>
<name>A0A7N0V8X4_KALFE</name>
<evidence type="ECO:0000313" key="2">
    <source>
        <dbReference type="Proteomes" id="UP000594263"/>
    </source>
</evidence>
<dbReference type="Gramene" id="Kaladp0192s0043.1.v1.1">
    <property type="protein sequence ID" value="Kaladp0192s0043.1.v1.1.CDS.1"/>
    <property type="gene ID" value="Kaladp0192s0043.v1.1"/>
</dbReference>
<dbReference type="AlphaFoldDB" id="A0A7N0V8X4"/>
<sequence length="72" mass="8260">MIPCNEPFYTQPLPLHSQTDPMNRDLETSPTLWAPTPIPFPSVTLSSDICTSWYRILRESMVAESPHFELLI</sequence>
<keyword evidence="2" id="KW-1185">Reference proteome</keyword>
<reference evidence="1" key="1">
    <citation type="submission" date="2021-01" db="UniProtKB">
        <authorList>
            <consortium name="EnsemblPlants"/>
        </authorList>
    </citation>
    <scope>IDENTIFICATION</scope>
</reference>
<organism evidence="1 2">
    <name type="scientific">Kalanchoe fedtschenkoi</name>
    <name type="common">Lavender scallops</name>
    <name type="synonym">South American air plant</name>
    <dbReference type="NCBI Taxonomy" id="63787"/>
    <lineage>
        <taxon>Eukaryota</taxon>
        <taxon>Viridiplantae</taxon>
        <taxon>Streptophyta</taxon>
        <taxon>Embryophyta</taxon>
        <taxon>Tracheophyta</taxon>
        <taxon>Spermatophyta</taxon>
        <taxon>Magnoliopsida</taxon>
        <taxon>eudicotyledons</taxon>
        <taxon>Gunneridae</taxon>
        <taxon>Pentapetalae</taxon>
        <taxon>Saxifragales</taxon>
        <taxon>Crassulaceae</taxon>
        <taxon>Kalanchoe</taxon>
    </lineage>
</organism>
<accession>A0A7N0V8X4</accession>
<dbReference type="EnsemblPlants" id="Kaladp0192s0043.1.v1.1">
    <property type="protein sequence ID" value="Kaladp0192s0043.1.v1.1.CDS.1"/>
    <property type="gene ID" value="Kaladp0192s0043.v1.1"/>
</dbReference>
<dbReference type="Proteomes" id="UP000594263">
    <property type="component" value="Unplaced"/>
</dbReference>